<reference evidence="16" key="1">
    <citation type="submission" date="2021-05" db="EMBL/GenBank/DDBJ databases">
        <title>The genome of the haptophyte Pavlova lutheri (Diacronema luteri, Pavlovales) - a model for lipid biosynthesis in eukaryotic algae.</title>
        <authorList>
            <person name="Hulatt C.J."/>
            <person name="Posewitz M.C."/>
        </authorList>
    </citation>
    <scope>NUCLEOTIDE SEQUENCE</scope>
    <source>
        <strain evidence="16">NIVA-4/92</strain>
    </source>
</reference>
<feature type="region of interest" description="Disordered" evidence="12">
    <location>
        <begin position="897"/>
        <end position="923"/>
    </location>
</feature>
<evidence type="ECO:0000313" key="16">
    <source>
        <dbReference type="EMBL" id="KAG8464383.1"/>
    </source>
</evidence>
<evidence type="ECO:0000256" key="7">
    <source>
        <dbReference type="ARBA" id="ARBA00023235"/>
    </source>
</evidence>
<dbReference type="PROSITE" id="PS51217">
    <property type="entry name" value="UVRD_HELICASE_CTER"/>
    <property type="match status" value="1"/>
</dbReference>
<dbReference type="InterPro" id="IPR013986">
    <property type="entry name" value="DExx_box_DNA_helicase_dom_sf"/>
</dbReference>
<dbReference type="GO" id="GO:0043138">
    <property type="term" value="F:3'-5' DNA helicase activity"/>
    <property type="evidence" value="ECO:0007669"/>
    <property type="project" value="UniProtKB-EC"/>
</dbReference>
<evidence type="ECO:0000259" key="15">
    <source>
        <dbReference type="PROSITE" id="PS51217"/>
    </source>
</evidence>
<feature type="domain" description="UvrD-like helicase C-terminal" evidence="15">
    <location>
        <begin position="414"/>
        <end position="797"/>
    </location>
</feature>
<evidence type="ECO:0000256" key="9">
    <source>
        <dbReference type="ARBA" id="ARBA00034808"/>
    </source>
</evidence>
<feature type="domain" description="UvrD-like helicase ATP-binding" evidence="14">
    <location>
        <begin position="81"/>
        <end position="413"/>
    </location>
</feature>
<dbReference type="EMBL" id="JAGTXO010000013">
    <property type="protein sequence ID" value="KAG8464383.1"/>
    <property type="molecule type" value="Genomic_DNA"/>
</dbReference>
<dbReference type="SUPFAM" id="SSF52540">
    <property type="entry name" value="P-loop containing nucleoside triphosphate hydrolases"/>
    <property type="match status" value="1"/>
</dbReference>
<dbReference type="CDD" id="cd17932">
    <property type="entry name" value="DEXQc_UvrD"/>
    <property type="match status" value="1"/>
</dbReference>
<keyword evidence="3 11" id="KW-0378">Hydrolase</keyword>
<dbReference type="AlphaFoldDB" id="A0A8J5XHN5"/>
<gene>
    <name evidence="16" type="ORF">KFE25_003446</name>
</gene>
<dbReference type="PROSITE" id="PS51257">
    <property type="entry name" value="PROKAR_LIPOPROTEIN"/>
    <property type="match status" value="1"/>
</dbReference>
<comment type="catalytic activity">
    <reaction evidence="8">
        <text>Couples ATP hydrolysis with the unwinding of duplex DNA by translocating in the 3'-5' direction.</text>
        <dbReference type="EC" id="5.6.2.4"/>
    </reaction>
</comment>
<dbReference type="PANTHER" id="PTHR11070">
    <property type="entry name" value="UVRD / RECB / PCRA DNA HELICASE FAMILY MEMBER"/>
    <property type="match status" value="1"/>
</dbReference>
<dbReference type="GO" id="GO:0005524">
    <property type="term" value="F:ATP binding"/>
    <property type="evidence" value="ECO:0007669"/>
    <property type="project" value="UniProtKB-UniRule"/>
</dbReference>
<dbReference type="GO" id="GO:0005634">
    <property type="term" value="C:nucleus"/>
    <property type="evidence" value="ECO:0007669"/>
    <property type="project" value="TreeGrafter"/>
</dbReference>
<evidence type="ECO:0000256" key="10">
    <source>
        <dbReference type="ARBA" id="ARBA00048988"/>
    </source>
</evidence>
<evidence type="ECO:0000256" key="2">
    <source>
        <dbReference type="ARBA" id="ARBA00022741"/>
    </source>
</evidence>
<feature type="signal peptide" evidence="13">
    <location>
        <begin position="1"/>
        <end position="22"/>
    </location>
</feature>
<dbReference type="OrthoDB" id="1470711at2759"/>
<dbReference type="PANTHER" id="PTHR11070:SF2">
    <property type="entry name" value="ATP-DEPENDENT DNA HELICASE SRS2"/>
    <property type="match status" value="1"/>
</dbReference>
<dbReference type="Proteomes" id="UP000751190">
    <property type="component" value="Unassembled WGS sequence"/>
</dbReference>
<dbReference type="Pfam" id="PF13361">
    <property type="entry name" value="UvrD_C"/>
    <property type="match status" value="1"/>
</dbReference>
<dbReference type="EC" id="5.6.2.4" evidence="9"/>
<keyword evidence="5 11" id="KW-0067">ATP-binding</keyword>
<evidence type="ECO:0000256" key="6">
    <source>
        <dbReference type="ARBA" id="ARBA00023125"/>
    </source>
</evidence>
<dbReference type="GO" id="GO:0016787">
    <property type="term" value="F:hydrolase activity"/>
    <property type="evidence" value="ECO:0007669"/>
    <property type="project" value="UniProtKB-UniRule"/>
</dbReference>
<dbReference type="Pfam" id="PF00580">
    <property type="entry name" value="UvrD-helicase"/>
    <property type="match status" value="1"/>
</dbReference>
<dbReference type="PROSITE" id="PS51198">
    <property type="entry name" value="UVRD_HELICASE_ATP_BIND"/>
    <property type="match status" value="1"/>
</dbReference>
<dbReference type="Gene3D" id="3.40.50.300">
    <property type="entry name" value="P-loop containing nucleotide triphosphate hydrolases"/>
    <property type="match status" value="3"/>
</dbReference>
<feature type="chain" id="PRO_5035276046" description="DNA 3'-5' helicase" evidence="13">
    <location>
        <begin position="23"/>
        <end position="934"/>
    </location>
</feature>
<evidence type="ECO:0000256" key="4">
    <source>
        <dbReference type="ARBA" id="ARBA00022806"/>
    </source>
</evidence>
<accession>A0A8J5XHN5</accession>
<keyword evidence="17" id="KW-1185">Reference proteome</keyword>
<dbReference type="GO" id="GO:0000725">
    <property type="term" value="P:recombinational repair"/>
    <property type="evidence" value="ECO:0007669"/>
    <property type="project" value="TreeGrafter"/>
</dbReference>
<evidence type="ECO:0000256" key="12">
    <source>
        <dbReference type="SAM" id="MobiDB-lite"/>
    </source>
</evidence>
<comment type="similarity">
    <text evidence="1">Belongs to the helicase family. UvrD subfamily.</text>
</comment>
<evidence type="ECO:0000256" key="8">
    <source>
        <dbReference type="ARBA" id="ARBA00034617"/>
    </source>
</evidence>
<dbReference type="GO" id="GO:0003677">
    <property type="term" value="F:DNA binding"/>
    <property type="evidence" value="ECO:0007669"/>
    <property type="project" value="UniProtKB-KW"/>
</dbReference>
<dbReference type="OMA" id="FFVAQTR"/>
<comment type="caution">
    <text evidence="16">The sequence shown here is derived from an EMBL/GenBank/DDBJ whole genome shotgun (WGS) entry which is preliminary data.</text>
</comment>
<dbReference type="InterPro" id="IPR014016">
    <property type="entry name" value="UvrD-like_ATP-bd"/>
</dbReference>
<evidence type="ECO:0000256" key="3">
    <source>
        <dbReference type="ARBA" id="ARBA00022801"/>
    </source>
</evidence>
<dbReference type="InterPro" id="IPR000212">
    <property type="entry name" value="DNA_helicase_UvrD/REP"/>
</dbReference>
<comment type="catalytic activity">
    <reaction evidence="10">
        <text>ATP + H2O = ADP + phosphate + H(+)</text>
        <dbReference type="Rhea" id="RHEA:13065"/>
        <dbReference type="ChEBI" id="CHEBI:15377"/>
        <dbReference type="ChEBI" id="CHEBI:15378"/>
        <dbReference type="ChEBI" id="CHEBI:30616"/>
        <dbReference type="ChEBI" id="CHEBI:43474"/>
        <dbReference type="ChEBI" id="CHEBI:456216"/>
        <dbReference type="EC" id="5.6.2.4"/>
    </reaction>
</comment>
<evidence type="ECO:0000256" key="1">
    <source>
        <dbReference type="ARBA" id="ARBA00009922"/>
    </source>
</evidence>
<dbReference type="Gene3D" id="1.10.486.10">
    <property type="entry name" value="PCRA, domain 4"/>
    <property type="match status" value="1"/>
</dbReference>
<protein>
    <recommendedName>
        <fullName evidence="9">DNA 3'-5' helicase</fullName>
        <ecNumber evidence="9">5.6.2.4</ecNumber>
    </recommendedName>
</protein>
<evidence type="ECO:0000256" key="5">
    <source>
        <dbReference type="ARBA" id="ARBA00022840"/>
    </source>
</evidence>
<evidence type="ECO:0000313" key="17">
    <source>
        <dbReference type="Proteomes" id="UP000751190"/>
    </source>
</evidence>
<keyword evidence="2 11" id="KW-0547">Nucleotide-binding</keyword>
<sequence length="934" mass="98607">MRGALVVRPFAVLFACTHNAFAACAHAHVASARLVGSHARPPLVQGAPRQAVRATATPRATVAVTAGRAAQLQLSSAVLDGLDDDQRSAVLAPLDCVVRVSAGPGSGKTRVLTRRVQALAEQPSVQLRSVLALTFSKRAAGELRERLAELLGHERAAEMSASTFHLWCARALHVDLRLSGTEFEALAASRLRELHGLEPGAPLPPDAADAARRLDSQFSIADSDESRRVLKQVVPSLKKALAAAHPTIALDELDWSSAALLRMISLHKSRLTTPPSSADPLLPLLLAHYEEQLLMCNALDFNDLLHYMRRALVELPRAAQLAHARWAHVLVDEWQDTDGVMYAIIKELAAPLAAPAPATPAHATPTRSLFVVGDADQSIYQSRGAMASNLAALESDFAASFLSYALPNNYRSTEAITTVASAIIGRKGATRAARTPAAAAAMAARGAVGPPAADRQVLVVGTDNDDEQRRYVAGAIATITGLRGAPGTGAGGRCVPLSEVCVLGRTSRIVQSLEAAFIECKVPYVLVGGTAMFDRADVKDALAHVRLAIGAGELGALERAVTTPRRGLGKSTLALLSSWIEEVGAARAAKGERRLCPRDFLLALAPDAALAELAVVDSELDVAELRALRERSALAPGTITKLSKFGEVVARARARALGSAHLGDAIEAIVEESGMKQHLIDRVEVAVASAEAAQRIAAAAAATAAAAAAAAGTRVLDARAVSAPDGEDGVLAHAEDEQAALERVLSLGNLARADGRELTPHMDDVLTFLASVTLDSGASDGELVDAVRLMTLRRSKGLEFEVVFVTHCEEGTLPSGGWAGAPLDEAIMDEERRLMYVGATRAKSRLYFTWSKIRTVIGKKSGKGFAVSGEISRFLAQARVQLRSAPGAIAFKKVASARSAAGEQPARRPSAAASMREENAANRAKIKEFERRYG</sequence>
<dbReference type="InterPro" id="IPR014017">
    <property type="entry name" value="DNA_helicase_UvrD-like_C"/>
</dbReference>
<keyword evidence="6" id="KW-0238">DNA-binding</keyword>
<keyword evidence="13" id="KW-0732">Signal</keyword>
<dbReference type="InterPro" id="IPR027417">
    <property type="entry name" value="P-loop_NTPase"/>
</dbReference>
<keyword evidence="4 11" id="KW-0347">Helicase</keyword>
<name>A0A8J5XHN5_DIALT</name>
<evidence type="ECO:0000259" key="14">
    <source>
        <dbReference type="PROSITE" id="PS51198"/>
    </source>
</evidence>
<keyword evidence="7" id="KW-0413">Isomerase</keyword>
<dbReference type="Gene3D" id="1.10.10.160">
    <property type="match status" value="1"/>
</dbReference>
<feature type="binding site" evidence="11">
    <location>
        <begin position="102"/>
        <end position="109"/>
    </location>
    <ligand>
        <name>ATP</name>
        <dbReference type="ChEBI" id="CHEBI:30616"/>
    </ligand>
</feature>
<evidence type="ECO:0000256" key="13">
    <source>
        <dbReference type="SAM" id="SignalP"/>
    </source>
</evidence>
<proteinExistence type="inferred from homology"/>
<evidence type="ECO:0000256" key="11">
    <source>
        <dbReference type="PROSITE-ProRule" id="PRU00560"/>
    </source>
</evidence>
<organism evidence="16 17">
    <name type="scientific">Diacronema lutheri</name>
    <name type="common">Unicellular marine alga</name>
    <name type="synonym">Monochrysis lutheri</name>
    <dbReference type="NCBI Taxonomy" id="2081491"/>
    <lineage>
        <taxon>Eukaryota</taxon>
        <taxon>Haptista</taxon>
        <taxon>Haptophyta</taxon>
        <taxon>Pavlovophyceae</taxon>
        <taxon>Pavlovales</taxon>
        <taxon>Pavlovaceae</taxon>
        <taxon>Diacronema</taxon>
    </lineage>
</organism>